<proteinExistence type="predicted"/>
<reference evidence="1 2" key="1">
    <citation type="submission" date="2018-12" db="EMBL/GenBank/DDBJ databases">
        <title>Genome sequencing of Prevotella sp. KCOM 3155 (= JS262).</title>
        <authorList>
            <person name="Kook J.-K."/>
            <person name="Park S.-N."/>
            <person name="Lim Y.K."/>
        </authorList>
    </citation>
    <scope>NUCLEOTIDE SEQUENCE [LARGE SCALE GENOMIC DNA]</scope>
    <source>
        <strain evidence="1 2">KCOM 3155</strain>
    </source>
</reference>
<dbReference type="EMBL" id="RYYU01000001">
    <property type="protein sequence ID" value="RUL58821.1"/>
    <property type="molecule type" value="Genomic_DNA"/>
</dbReference>
<dbReference type="Pfam" id="PF11888">
    <property type="entry name" value="DUF3408"/>
    <property type="match status" value="1"/>
</dbReference>
<accession>A0A432LI07</accession>
<organism evidence="1 2">
    <name type="scientific">Prevotella koreensis</name>
    <dbReference type="NCBI Taxonomy" id="2490854"/>
    <lineage>
        <taxon>Bacteria</taxon>
        <taxon>Pseudomonadati</taxon>
        <taxon>Bacteroidota</taxon>
        <taxon>Bacteroidia</taxon>
        <taxon>Bacteroidales</taxon>
        <taxon>Prevotellaceae</taxon>
        <taxon>Prevotella</taxon>
    </lineage>
</organism>
<evidence type="ECO:0000313" key="2">
    <source>
        <dbReference type="Proteomes" id="UP000278983"/>
    </source>
</evidence>
<gene>
    <name evidence="1" type="ORF">EHV08_02910</name>
</gene>
<protein>
    <submittedName>
        <fullName evidence="1">DUF3408 domain-containing protein</fullName>
    </submittedName>
</protein>
<comment type="caution">
    <text evidence="1">The sequence shown here is derived from an EMBL/GenBank/DDBJ whole genome shotgun (WGS) entry which is preliminary data.</text>
</comment>
<sequence>MASVKEQRVNVSGYVEQVLREHLGQYKDDVERWRKL</sequence>
<name>A0A432LI07_9BACT</name>
<dbReference type="InterPro" id="IPR021823">
    <property type="entry name" value="DUF3408"/>
</dbReference>
<evidence type="ECO:0000313" key="1">
    <source>
        <dbReference type="EMBL" id="RUL58821.1"/>
    </source>
</evidence>
<dbReference type="RefSeq" id="WP_081603193.1">
    <property type="nucleotide sequence ID" value="NZ_RYYU01000001.1"/>
</dbReference>
<keyword evidence="2" id="KW-1185">Reference proteome</keyword>
<dbReference type="Proteomes" id="UP000278983">
    <property type="component" value="Unassembled WGS sequence"/>
</dbReference>
<dbReference type="AlphaFoldDB" id="A0A432LI07"/>